<evidence type="ECO:0000259" key="7">
    <source>
        <dbReference type="Pfam" id="PF16198"/>
    </source>
</evidence>
<sequence length="305" mass="34722">MYHGILPVNKPKGLTSHDVVFKLRKILKTKKVGHTGTLDPEVTGVLPVCIGSATKVSEYIMEMGKTYRATIAVGQSTTTEDQTGDVLDSEAIEVDAFSNETIDDVLASFLGETTQIPPMYSSVKVKGKRLYEYARNNETVERPERQIYIHKIARLGDLNYQDDMLYFEIEVTCGKGTYIRTLATDIGRKLGKPAHMHQLERTNSGGFNLNDSFTLEEIRTLHEQEKLQSELFPLEYGLNALLTIEIDDDQLVKRILNGQKFKRRYFKQDIKDICVMKDIRTNKALAIYEIHPSKNDELKPKKVFN</sequence>
<dbReference type="AlphaFoldDB" id="K9B9R6"/>
<accession>K9B9R6</accession>
<dbReference type="EMBL" id="AMSQ01000001">
    <property type="protein sequence ID" value="EKU50490.1"/>
    <property type="molecule type" value="Genomic_DNA"/>
</dbReference>
<dbReference type="FunFam" id="3.30.2350.10:FF:000011">
    <property type="entry name" value="tRNA pseudouridine synthase B"/>
    <property type="match status" value="1"/>
</dbReference>
<comment type="caution">
    <text evidence="8">The sequence shown here is derived from an EMBL/GenBank/DDBJ whole genome shotgun (WGS) entry which is preliminary data.</text>
</comment>
<feature type="active site" description="Nucleophile" evidence="5">
    <location>
        <position position="39"/>
    </location>
</feature>
<dbReference type="HAMAP" id="MF_01080">
    <property type="entry name" value="TruB_bact"/>
    <property type="match status" value="1"/>
</dbReference>
<dbReference type="PATRIC" id="fig|1229783.3.peg.138"/>
<dbReference type="InterPro" id="IPR032819">
    <property type="entry name" value="TruB_C"/>
</dbReference>
<gene>
    <name evidence="5" type="primary">truB</name>
    <name evidence="8" type="ORF">C273_00675</name>
</gene>
<evidence type="ECO:0000256" key="5">
    <source>
        <dbReference type="HAMAP-Rule" id="MF_01080"/>
    </source>
</evidence>
<dbReference type="GO" id="GO:0003723">
    <property type="term" value="F:RNA binding"/>
    <property type="evidence" value="ECO:0007669"/>
    <property type="project" value="InterPro"/>
</dbReference>
<evidence type="ECO:0000313" key="9">
    <source>
        <dbReference type="Proteomes" id="UP000009885"/>
    </source>
</evidence>
<keyword evidence="9" id="KW-1185">Reference proteome</keyword>
<dbReference type="Proteomes" id="UP000009885">
    <property type="component" value="Unassembled WGS sequence"/>
</dbReference>
<reference evidence="8 9" key="1">
    <citation type="journal article" date="2013" name="Genome Announc.">
        <title>Genome Sequence of Staphylococcus massiliensis Strain S46, Isolated from the Surface of Healthy Human Skin.</title>
        <authorList>
            <person name="Srivastav R."/>
            <person name="Singh A."/>
            <person name="Jangir P.K."/>
            <person name="Kumari C."/>
            <person name="Muduli S."/>
            <person name="Sharma R."/>
        </authorList>
    </citation>
    <scope>NUCLEOTIDE SEQUENCE [LARGE SCALE GENOMIC DNA]</scope>
    <source>
        <strain evidence="8 9">S46</strain>
    </source>
</reference>
<dbReference type="PANTHER" id="PTHR13767">
    <property type="entry name" value="TRNA-PSEUDOURIDINE SYNTHASE"/>
    <property type="match status" value="1"/>
</dbReference>
<dbReference type="SUPFAM" id="SSF55120">
    <property type="entry name" value="Pseudouridine synthase"/>
    <property type="match status" value="1"/>
</dbReference>
<keyword evidence="3 5" id="KW-0819">tRNA processing</keyword>
<dbReference type="NCBIfam" id="TIGR00431">
    <property type="entry name" value="TruB"/>
    <property type="match status" value="1"/>
</dbReference>
<dbReference type="GO" id="GO:1990481">
    <property type="term" value="P:mRNA pseudouridine synthesis"/>
    <property type="evidence" value="ECO:0007669"/>
    <property type="project" value="TreeGrafter"/>
</dbReference>
<dbReference type="CDD" id="cd02573">
    <property type="entry name" value="PseudoU_synth_EcTruB"/>
    <property type="match status" value="1"/>
</dbReference>
<dbReference type="Pfam" id="PF16198">
    <property type="entry name" value="TruB_C_2"/>
    <property type="match status" value="1"/>
</dbReference>
<organism evidence="8 9">
    <name type="scientific">Staphylococcus massiliensis S46</name>
    <dbReference type="NCBI Taxonomy" id="1229783"/>
    <lineage>
        <taxon>Bacteria</taxon>
        <taxon>Bacillati</taxon>
        <taxon>Bacillota</taxon>
        <taxon>Bacilli</taxon>
        <taxon>Bacillales</taxon>
        <taxon>Staphylococcaceae</taxon>
        <taxon>Staphylococcus</taxon>
    </lineage>
</organism>
<evidence type="ECO:0000256" key="4">
    <source>
        <dbReference type="ARBA" id="ARBA00023235"/>
    </source>
</evidence>
<dbReference type="GO" id="GO:0160148">
    <property type="term" value="F:tRNA pseudouridine(55) synthase activity"/>
    <property type="evidence" value="ECO:0007669"/>
    <property type="project" value="UniProtKB-EC"/>
</dbReference>
<dbReference type="InterPro" id="IPR014780">
    <property type="entry name" value="tRNA_psdUridine_synth_TruB"/>
</dbReference>
<name>K9B9R6_9STAP</name>
<evidence type="ECO:0000256" key="3">
    <source>
        <dbReference type="ARBA" id="ARBA00022694"/>
    </source>
</evidence>
<proteinExistence type="inferred from homology"/>
<dbReference type="OrthoDB" id="9802309at2"/>
<dbReference type="Pfam" id="PF01509">
    <property type="entry name" value="TruB_N"/>
    <property type="match status" value="1"/>
</dbReference>
<comment type="catalytic activity">
    <reaction evidence="1 5">
        <text>uridine(55) in tRNA = pseudouridine(55) in tRNA</text>
        <dbReference type="Rhea" id="RHEA:42532"/>
        <dbReference type="Rhea" id="RHEA-COMP:10101"/>
        <dbReference type="Rhea" id="RHEA-COMP:10102"/>
        <dbReference type="ChEBI" id="CHEBI:65314"/>
        <dbReference type="ChEBI" id="CHEBI:65315"/>
        <dbReference type="EC" id="5.4.99.25"/>
    </reaction>
</comment>
<comment type="similarity">
    <text evidence="2 5">Belongs to the pseudouridine synthase TruB family. Type 1 subfamily.</text>
</comment>
<dbReference type="PANTHER" id="PTHR13767:SF2">
    <property type="entry name" value="PSEUDOURIDYLATE SYNTHASE TRUB1"/>
    <property type="match status" value="1"/>
</dbReference>
<evidence type="ECO:0000256" key="1">
    <source>
        <dbReference type="ARBA" id="ARBA00000385"/>
    </source>
</evidence>
<feature type="domain" description="tRNA pseudouridylate synthase B C-terminal" evidence="7">
    <location>
        <begin position="180"/>
        <end position="238"/>
    </location>
</feature>
<keyword evidence="4 5" id="KW-0413">Isomerase</keyword>
<feature type="domain" description="Pseudouridine synthase II N-terminal" evidence="6">
    <location>
        <begin position="24"/>
        <end position="179"/>
    </location>
</feature>
<dbReference type="EC" id="5.4.99.25" evidence="5"/>
<protein>
    <recommendedName>
        <fullName evidence="5">tRNA pseudouridine synthase B</fullName>
        <ecNumber evidence="5">5.4.99.25</ecNumber>
    </recommendedName>
    <alternativeName>
        <fullName evidence="5">tRNA pseudouridine(55) synthase</fullName>
        <shortName evidence="5">Psi55 synthase</shortName>
    </alternativeName>
    <alternativeName>
        <fullName evidence="5">tRNA pseudouridylate synthase</fullName>
    </alternativeName>
    <alternativeName>
        <fullName evidence="5">tRNA-uridine isomerase</fullName>
    </alternativeName>
</protein>
<dbReference type="RefSeq" id="WP_009381756.1">
    <property type="nucleotide sequence ID" value="NZ_AMSQ01000001.1"/>
</dbReference>
<dbReference type="InterPro" id="IPR002501">
    <property type="entry name" value="PsdUridine_synth_N"/>
</dbReference>
<evidence type="ECO:0000259" key="6">
    <source>
        <dbReference type="Pfam" id="PF01509"/>
    </source>
</evidence>
<evidence type="ECO:0000256" key="2">
    <source>
        <dbReference type="ARBA" id="ARBA00005642"/>
    </source>
</evidence>
<comment type="function">
    <text evidence="5">Responsible for synthesis of pseudouridine from uracil-55 in the psi GC loop of transfer RNAs.</text>
</comment>
<dbReference type="InterPro" id="IPR020103">
    <property type="entry name" value="PsdUridine_synth_cat_dom_sf"/>
</dbReference>
<dbReference type="GO" id="GO:0031119">
    <property type="term" value="P:tRNA pseudouridine synthesis"/>
    <property type="evidence" value="ECO:0007669"/>
    <property type="project" value="UniProtKB-UniRule"/>
</dbReference>
<dbReference type="eggNOG" id="COG0130">
    <property type="taxonomic scope" value="Bacteria"/>
</dbReference>
<evidence type="ECO:0000313" key="8">
    <source>
        <dbReference type="EMBL" id="EKU50490.1"/>
    </source>
</evidence>
<dbReference type="Gene3D" id="3.30.2350.10">
    <property type="entry name" value="Pseudouridine synthase"/>
    <property type="match status" value="1"/>
</dbReference>
<dbReference type="STRING" id="1229783.C273_00675"/>